<dbReference type="Gramene" id="TVU26163">
    <property type="protein sequence ID" value="TVU26163"/>
    <property type="gene ID" value="EJB05_28699"/>
</dbReference>
<dbReference type="Gene3D" id="3.40.50.720">
    <property type="entry name" value="NAD(P)-binding Rossmann-like Domain"/>
    <property type="match status" value="1"/>
</dbReference>
<evidence type="ECO:0000313" key="2">
    <source>
        <dbReference type="Proteomes" id="UP000324897"/>
    </source>
</evidence>
<dbReference type="EMBL" id="RWGY01000013">
    <property type="protein sequence ID" value="TVU26163.1"/>
    <property type="molecule type" value="Genomic_DNA"/>
</dbReference>
<gene>
    <name evidence="1" type="ORF">EJB05_28699</name>
</gene>
<accession>A0A5J9UQY3</accession>
<protein>
    <submittedName>
        <fullName evidence="1">Uncharacterized protein</fullName>
    </submittedName>
</protein>
<dbReference type="PANTHER" id="PTHR48476">
    <property type="entry name" value="SHORT-CHAIN DEHYDROGENASE TIC 32, CHLOROPLASTIC-LIKE"/>
    <property type="match status" value="1"/>
</dbReference>
<dbReference type="InterPro" id="IPR002347">
    <property type="entry name" value="SDR_fam"/>
</dbReference>
<dbReference type="AlphaFoldDB" id="A0A5J9UQY3"/>
<dbReference type="Proteomes" id="UP000324897">
    <property type="component" value="Chromosome 2"/>
</dbReference>
<proteinExistence type="predicted"/>
<dbReference type="SUPFAM" id="SSF51735">
    <property type="entry name" value="NAD(P)-binding Rossmann-fold domains"/>
    <property type="match status" value="1"/>
</dbReference>
<sequence length="147" mass="16017">ATNGTGKETANVLALRGAEVIIPAWTLESGLKVKESLADQVPGSKLHVMEMDLSSLSSVRSFAQSFNSSLNHLSILMCSNMVPISLRDNGKPFLAIQGWDCAAICIESCWHKHLLNLTLRAGHFLLTNLLLDKMKETAIETGISRII</sequence>
<dbReference type="OrthoDB" id="191139at2759"/>
<organism evidence="1 2">
    <name type="scientific">Eragrostis curvula</name>
    <name type="common">weeping love grass</name>
    <dbReference type="NCBI Taxonomy" id="38414"/>
    <lineage>
        <taxon>Eukaryota</taxon>
        <taxon>Viridiplantae</taxon>
        <taxon>Streptophyta</taxon>
        <taxon>Embryophyta</taxon>
        <taxon>Tracheophyta</taxon>
        <taxon>Spermatophyta</taxon>
        <taxon>Magnoliopsida</taxon>
        <taxon>Liliopsida</taxon>
        <taxon>Poales</taxon>
        <taxon>Poaceae</taxon>
        <taxon>PACMAD clade</taxon>
        <taxon>Chloridoideae</taxon>
        <taxon>Eragrostideae</taxon>
        <taxon>Eragrostidinae</taxon>
        <taxon>Eragrostis</taxon>
    </lineage>
</organism>
<feature type="non-terminal residue" evidence="1">
    <location>
        <position position="147"/>
    </location>
</feature>
<feature type="non-terminal residue" evidence="1">
    <location>
        <position position="1"/>
    </location>
</feature>
<keyword evidence="2" id="KW-1185">Reference proteome</keyword>
<comment type="caution">
    <text evidence="1">The sequence shown here is derived from an EMBL/GenBank/DDBJ whole genome shotgun (WGS) entry which is preliminary data.</text>
</comment>
<dbReference type="PANTHER" id="PTHR48476:SF3">
    <property type="entry name" value="VERY-LONG-CHAIN 3-OXOACYL-COA REDUCTASE"/>
    <property type="match status" value="1"/>
</dbReference>
<evidence type="ECO:0000313" key="1">
    <source>
        <dbReference type="EMBL" id="TVU26163.1"/>
    </source>
</evidence>
<dbReference type="Pfam" id="PF00106">
    <property type="entry name" value="adh_short"/>
    <property type="match status" value="1"/>
</dbReference>
<name>A0A5J9UQY3_9POAL</name>
<dbReference type="InterPro" id="IPR055280">
    <property type="entry name" value="TIC32"/>
</dbReference>
<reference evidence="1 2" key="1">
    <citation type="journal article" date="2019" name="Sci. Rep.">
        <title>A high-quality genome of Eragrostis curvula grass provides insights into Poaceae evolution and supports new strategies to enhance forage quality.</title>
        <authorList>
            <person name="Carballo J."/>
            <person name="Santos B.A.C.M."/>
            <person name="Zappacosta D."/>
            <person name="Garbus I."/>
            <person name="Selva J.P."/>
            <person name="Gallo C.A."/>
            <person name="Diaz A."/>
            <person name="Albertini E."/>
            <person name="Caccamo M."/>
            <person name="Echenique V."/>
        </authorList>
    </citation>
    <scope>NUCLEOTIDE SEQUENCE [LARGE SCALE GENOMIC DNA]</scope>
    <source>
        <strain evidence="2">cv. Victoria</strain>
        <tissue evidence="1">Leaf</tissue>
    </source>
</reference>
<dbReference type="InterPro" id="IPR036291">
    <property type="entry name" value="NAD(P)-bd_dom_sf"/>
</dbReference>